<dbReference type="EMBL" id="DS268751">
    <property type="protein sequence ID" value="EFP01094.1"/>
    <property type="molecule type" value="Genomic_DNA"/>
</dbReference>
<dbReference type="InterPro" id="IPR019306">
    <property type="entry name" value="TMEM231"/>
</dbReference>
<keyword evidence="8 12" id="KW-0472">Membrane</keyword>
<keyword evidence="14" id="KW-1185">Reference proteome</keyword>
<feature type="transmembrane region" description="Helical" evidence="12">
    <location>
        <begin position="270"/>
        <end position="291"/>
    </location>
</feature>
<evidence type="ECO:0000256" key="12">
    <source>
        <dbReference type="SAM" id="Phobius"/>
    </source>
</evidence>
<evidence type="ECO:0000256" key="5">
    <source>
        <dbReference type="ARBA" id="ARBA00022692"/>
    </source>
</evidence>
<dbReference type="STRING" id="31234.E3NJQ1"/>
<protein>
    <recommendedName>
        <fullName evidence="3">Transmembrane protein 231</fullName>
    </recommendedName>
</protein>
<comment type="similarity">
    <text evidence="2">Belongs to the TMEM231 family.</text>
</comment>
<dbReference type="HOGENOM" id="CLU_070969_0_0_1"/>
<comment type="subcellular location">
    <subcellularLocation>
        <location evidence="1">Cell projection</location>
        <location evidence="1">Cilium membrane</location>
        <topology evidence="1">Multi-pass membrane protein</topology>
    </subcellularLocation>
</comment>
<keyword evidence="10" id="KW-0966">Cell projection</keyword>
<evidence type="ECO:0000256" key="9">
    <source>
        <dbReference type="ARBA" id="ARBA00023180"/>
    </source>
</evidence>
<keyword evidence="4" id="KW-1003">Cell membrane</keyword>
<keyword evidence="6 12" id="KW-1133">Transmembrane helix</keyword>
<evidence type="ECO:0000256" key="4">
    <source>
        <dbReference type="ARBA" id="ARBA00022475"/>
    </source>
</evidence>
<dbReference type="GO" id="GO:0060271">
    <property type="term" value="P:cilium assembly"/>
    <property type="evidence" value="ECO:0007669"/>
    <property type="project" value="TreeGrafter"/>
</dbReference>
<accession>E3NJQ1</accession>
<dbReference type="Proteomes" id="UP000008281">
    <property type="component" value="Unassembled WGS sequence"/>
</dbReference>
<evidence type="ECO:0000256" key="8">
    <source>
        <dbReference type="ARBA" id="ARBA00023136"/>
    </source>
</evidence>
<reference evidence="13" key="1">
    <citation type="submission" date="2007-07" db="EMBL/GenBank/DDBJ databases">
        <title>PCAP assembly of the Caenorhabditis remanei genome.</title>
        <authorList>
            <consortium name="The Caenorhabditis remanei Sequencing Consortium"/>
            <person name="Wilson R.K."/>
        </authorList>
    </citation>
    <scope>NUCLEOTIDE SEQUENCE [LARGE SCALE GENOMIC DNA]</scope>
    <source>
        <strain evidence="13">PB4641</strain>
    </source>
</reference>
<comment type="function">
    <text evidence="11">Transmembrane component of the tectonic-like complex, a complex localized at the transition zone of primary cilia and acting as a barrier that prevents diffusion of transmembrane proteins between the cilia and plasma membranes. Required for ciliogenesis and sonic hedgehog/SHH signaling.</text>
</comment>
<feature type="transmembrane region" description="Helical" evidence="12">
    <location>
        <begin position="32"/>
        <end position="49"/>
    </location>
</feature>
<organism evidence="14">
    <name type="scientific">Caenorhabditis remanei</name>
    <name type="common">Caenorhabditis vulgaris</name>
    <dbReference type="NCBI Taxonomy" id="31234"/>
    <lineage>
        <taxon>Eukaryota</taxon>
        <taxon>Metazoa</taxon>
        <taxon>Ecdysozoa</taxon>
        <taxon>Nematoda</taxon>
        <taxon>Chromadorea</taxon>
        <taxon>Rhabditida</taxon>
        <taxon>Rhabditina</taxon>
        <taxon>Rhabditomorpha</taxon>
        <taxon>Rhabditoidea</taxon>
        <taxon>Rhabditidae</taxon>
        <taxon>Peloderinae</taxon>
        <taxon>Caenorhabditis</taxon>
    </lineage>
</organism>
<evidence type="ECO:0000256" key="3">
    <source>
        <dbReference type="ARBA" id="ARBA00015087"/>
    </source>
</evidence>
<dbReference type="OrthoDB" id="426438at2759"/>
<gene>
    <name evidence="13" type="ORF">CRE_17637</name>
</gene>
<dbReference type="GO" id="GO:0035869">
    <property type="term" value="C:ciliary transition zone"/>
    <property type="evidence" value="ECO:0007669"/>
    <property type="project" value="TreeGrafter"/>
</dbReference>
<dbReference type="AlphaFoldDB" id="E3NJQ1"/>
<evidence type="ECO:0000256" key="1">
    <source>
        <dbReference type="ARBA" id="ARBA00004272"/>
    </source>
</evidence>
<dbReference type="eggNOG" id="KOG4838">
    <property type="taxonomic scope" value="Eukaryota"/>
</dbReference>
<dbReference type="PANTHER" id="PTHR14605:SF1">
    <property type="entry name" value="TRANSMEMBRANE PROTEIN 231"/>
    <property type="match status" value="1"/>
</dbReference>
<dbReference type="GO" id="GO:0060170">
    <property type="term" value="C:ciliary membrane"/>
    <property type="evidence" value="ECO:0007669"/>
    <property type="project" value="UniProtKB-SubCell"/>
</dbReference>
<name>E3NJQ1_CAERE</name>
<dbReference type="InParanoid" id="E3NJQ1"/>
<evidence type="ECO:0000256" key="2">
    <source>
        <dbReference type="ARBA" id="ARBA00009082"/>
    </source>
</evidence>
<evidence type="ECO:0000256" key="7">
    <source>
        <dbReference type="ARBA" id="ARBA00023069"/>
    </source>
</evidence>
<sequence>MPHIEIFREPVYRTYRSSECSWAAFYIKLINIFRYFLPILIIFLTDGLWKKTNTFREVPDVSVTGDFIVYAFGHDRSIISSSYSVLNSAASPDQLSTSQILHHFSDSDSENTALYQKPNRNLNIQFQMSTQNLSINTVIYAFSLKMKLDYHSIIDSELFLTDTIQLPSFPTSQILTTARLTVDQSVPFQSREKFRIIDRRRHDVEHYQIHSVLRRISESPISWKMERKSSILLSAPSPPPTLSLSIFLSISEMEFTYRTGFWELMKWFWIQYFAVFYIIDYLFTSITSYLFRNHVFYVNDVVR</sequence>
<proteinExistence type="inferred from homology"/>
<evidence type="ECO:0000256" key="6">
    <source>
        <dbReference type="ARBA" id="ARBA00022989"/>
    </source>
</evidence>
<evidence type="ECO:0000313" key="14">
    <source>
        <dbReference type="Proteomes" id="UP000008281"/>
    </source>
</evidence>
<dbReference type="Pfam" id="PF10149">
    <property type="entry name" value="TM231"/>
    <property type="match status" value="1"/>
</dbReference>
<keyword evidence="9" id="KW-0325">Glycoprotein</keyword>
<evidence type="ECO:0000313" key="13">
    <source>
        <dbReference type="EMBL" id="EFP01094.1"/>
    </source>
</evidence>
<dbReference type="PANTHER" id="PTHR14605">
    <property type="entry name" value="CHST5 PROTEIN"/>
    <property type="match status" value="1"/>
</dbReference>
<dbReference type="GO" id="GO:0032880">
    <property type="term" value="P:regulation of protein localization"/>
    <property type="evidence" value="ECO:0007669"/>
    <property type="project" value="TreeGrafter"/>
</dbReference>
<keyword evidence="5 12" id="KW-0812">Transmembrane</keyword>
<dbReference type="OMA" id="PALYTRY"/>
<evidence type="ECO:0000256" key="11">
    <source>
        <dbReference type="ARBA" id="ARBA00024803"/>
    </source>
</evidence>
<dbReference type="FunCoup" id="E3NJQ1">
    <property type="interactions" value="329"/>
</dbReference>
<evidence type="ECO:0000256" key="10">
    <source>
        <dbReference type="ARBA" id="ARBA00023273"/>
    </source>
</evidence>
<keyword evidence="7" id="KW-0969">Cilium</keyword>